<keyword evidence="5" id="KW-1185">Reference proteome</keyword>
<dbReference type="Pfam" id="PF04773">
    <property type="entry name" value="FecR"/>
    <property type="match status" value="1"/>
</dbReference>
<dbReference type="PANTHER" id="PTHR30273">
    <property type="entry name" value="PERIPLASMIC SIGNAL SENSOR AND SIGMA FACTOR ACTIVATOR FECR-RELATED"/>
    <property type="match status" value="1"/>
</dbReference>
<keyword evidence="1" id="KW-0472">Membrane</keyword>
<dbReference type="Pfam" id="PF16344">
    <property type="entry name" value="FecR_C"/>
    <property type="match status" value="1"/>
</dbReference>
<dbReference type="RefSeq" id="WP_380805441.1">
    <property type="nucleotide sequence ID" value="NZ_JBHUIV010000025.1"/>
</dbReference>
<feature type="domain" description="Protein FecR C-terminal" evidence="3">
    <location>
        <begin position="266"/>
        <end position="333"/>
    </location>
</feature>
<reference evidence="5" key="1">
    <citation type="journal article" date="2019" name="Int. J. Syst. Evol. Microbiol.">
        <title>The Global Catalogue of Microorganisms (GCM) 10K type strain sequencing project: providing services to taxonomists for standard genome sequencing and annotation.</title>
        <authorList>
            <consortium name="The Broad Institute Genomics Platform"/>
            <consortium name="The Broad Institute Genome Sequencing Center for Infectious Disease"/>
            <person name="Wu L."/>
            <person name="Ma J."/>
        </authorList>
    </citation>
    <scope>NUCLEOTIDE SEQUENCE [LARGE SCALE GENOMIC DNA]</scope>
    <source>
        <strain evidence="5">KCTC 19812</strain>
    </source>
</reference>
<evidence type="ECO:0000259" key="2">
    <source>
        <dbReference type="Pfam" id="PF04773"/>
    </source>
</evidence>
<dbReference type="Proteomes" id="UP001597414">
    <property type="component" value="Unassembled WGS sequence"/>
</dbReference>
<sequence>MSYSKKNIEDFFNGRLSKREAEEFMVWINSPKGQKEYEAIIEEVWKVENQTMQADPEKNIVQKELKLKGVAKSKSLYQTKKSIHLGIWFGIAASLLLIFTLRFIFYTPILIENEKATPIEEETFGIVKSTPKGNKKIISLPDGSSVVLNSDSKLTFSSDFIHNRIVRLEGEGFFDVIKDESHPFTVITGNISTTALGTSFNIRSYEESSGIQVSLASGKVRVENTKNKNLIEINPGEAVDYSPQSETLHKKQIDISKILNWKEGILHFDKVPFYQVVLELERWYGVNISIAGTNKIPDYKCTGTFKQHEYLSNVLKVLSYSLDFEYQIKEDNVELKFN</sequence>
<keyword evidence="1" id="KW-1133">Transmembrane helix</keyword>
<dbReference type="InterPro" id="IPR012373">
    <property type="entry name" value="Ferrdict_sens_TM"/>
</dbReference>
<dbReference type="InterPro" id="IPR032508">
    <property type="entry name" value="FecR_C"/>
</dbReference>
<feature type="domain" description="FecR protein" evidence="2">
    <location>
        <begin position="129"/>
        <end position="221"/>
    </location>
</feature>
<name>A0ABW5BCL9_9BACT</name>
<feature type="transmembrane region" description="Helical" evidence="1">
    <location>
        <begin position="82"/>
        <end position="105"/>
    </location>
</feature>
<evidence type="ECO:0000259" key="3">
    <source>
        <dbReference type="Pfam" id="PF16344"/>
    </source>
</evidence>
<dbReference type="Gene3D" id="3.55.50.30">
    <property type="match status" value="1"/>
</dbReference>
<dbReference type="EMBL" id="JBHUIV010000025">
    <property type="protein sequence ID" value="MFD2203269.1"/>
    <property type="molecule type" value="Genomic_DNA"/>
</dbReference>
<evidence type="ECO:0000313" key="5">
    <source>
        <dbReference type="Proteomes" id="UP001597414"/>
    </source>
</evidence>
<dbReference type="PIRSF" id="PIRSF018266">
    <property type="entry name" value="FecR"/>
    <property type="match status" value="1"/>
</dbReference>
<proteinExistence type="predicted"/>
<protein>
    <submittedName>
        <fullName evidence="4">FecR family protein</fullName>
    </submittedName>
</protein>
<dbReference type="InterPro" id="IPR006860">
    <property type="entry name" value="FecR"/>
</dbReference>
<organism evidence="4 5">
    <name type="scientific">Shivajiella indica</name>
    <dbReference type="NCBI Taxonomy" id="872115"/>
    <lineage>
        <taxon>Bacteria</taxon>
        <taxon>Pseudomonadati</taxon>
        <taxon>Bacteroidota</taxon>
        <taxon>Cytophagia</taxon>
        <taxon>Cytophagales</taxon>
        <taxon>Cyclobacteriaceae</taxon>
        <taxon>Shivajiella</taxon>
    </lineage>
</organism>
<dbReference type="Gene3D" id="2.60.120.1440">
    <property type="match status" value="1"/>
</dbReference>
<evidence type="ECO:0000313" key="4">
    <source>
        <dbReference type="EMBL" id="MFD2203269.1"/>
    </source>
</evidence>
<accession>A0ABW5BCL9</accession>
<dbReference type="PANTHER" id="PTHR30273:SF2">
    <property type="entry name" value="PROTEIN FECR"/>
    <property type="match status" value="1"/>
</dbReference>
<gene>
    <name evidence="4" type="ORF">ACFSKV_16950</name>
</gene>
<comment type="caution">
    <text evidence="4">The sequence shown here is derived from an EMBL/GenBank/DDBJ whole genome shotgun (WGS) entry which is preliminary data.</text>
</comment>
<evidence type="ECO:0000256" key="1">
    <source>
        <dbReference type="SAM" id="Phobius"/>
    </source>
</evidence>
<keyword evidence="1" id="KW-0812">Transmembrane</keyword>